<evidence type="ECO:0000313" key="1">
    <source>
        <dbReference type="EMBL" id="CAK9059941.1"/>
    </source>
</evidence>
<dbReference type="Proteomes" id="UP001642464">
    <property type="component" value="Unassembled WGS sequence"/>
</dbReference>
<accession>A0ABP0N896</accession>
<comment type="caution">
    <text evidence="1">The sequence shown here is derived from an EMBL/GenBank/DDBJ whole genome shotgun (WGS) entry which is preliminary data.</text>
</comment>
<reference evidence="1 2" key="1">
    <citation type="submission" date="2024-02" db="EMBL/GenBank/DDBJ databases">
        <authorList>
            <person name="Chen Y."/>
            <person name="Shah S."/>
            <person name="Dougan E. K."/>
            <person name="Thang M."/>
            <person name="Chan C."/>
        </authorList>
    </citation>
    <scope>NUCLEOTIDE SEQUENCE [LARGE SCALE GENOMIC DNA]</scope>
</reference>
<organism evidence="1 2">
    <name type="scientific">Durusdinium trenchii</name>
    <dbReference type="NCBI Taxonomy" id="1381693"/>
    <lineage>
        <taxon>Eukaryota</taxon>
        <taxon>Sar</taxon>
        <taxon>Alveolata</taxon>
        <taxon>Dinophyceae</taxon>
        <taxon>Suessiales</taxon>
        <taxon>Symbiodiniaceae</taxon>
        <taxon>Durusdinium</taxon>
    </lineage>
</organism>
<sequence>MREVAINLSQNPLCQEHFGSVAPVVLASSTCIWGVLQGRPYTAKEMLEMQGIPIHTDALEAAQISRPFFDPGVVSVAAQKRLAGNSFQQGCMSAFLCFALAFVMPAKEWDENKIPVAIRPRLASNARVWCLGSSSEAEDGGSEEE</sequence>
<evidence type="ECO:0000313" key="2">
    <source>
        <dbReference type="Proteomes" id="UP001642464"/>
    </source>
</evidence>
<gene>
    <name evidence="1" type="ORF">SCF082_LOCUS31664</name>
</gene>
<protein>
    <submittedName>
        <fullName evidence="1">Uncharacterized protein</fullName>
    </submittedName>
</protein>
<keyword evidence="2" id="KW-1185">Reference proteome</keyword>
<name>A0ABP0N896_9DINO</name>
<proteinExistence type="predicted"/>
<dbReference type="EMBL" id="CAXAMM010026947">
    <property type="protein sequence ID" value="CAK9059941.1"/>
    <property type="molecule type" value="Genomic_DNA"/>
</dbReference>